<dbReference type="InterPro" id="IPR003152">
    <property type="entry name" value="FATC_dom"/>
</dbReference>
<feature type="region of interest" description="Disordered" evidence="9">
    <location>
        <begin position="547"/>
        <end position="578"/>
    </location>
</feature>
<dbReference type="InterPro" id="IPR036940">
    <property type="entry name" value="PI3/4_kinase_cat_sf"/>
</dbReference>
<dbReference type="Proteomes" id="UP001244341">
    <property type="component" value="Chromosome 12b"/>
</dbReference>
<feature type="domain" description="PI3K/PI4K catalytic" evidence="10">
    <location>
        <begin position="1497"/>
        <end position="1794"/>
    </location>
</feature>
<keyword evidence="7" id="KW-0067">ATP-binding</keyword>
<feature type="compositionally biased region" description="Polar residues" evidence="9">
    <location>
        <begin position="952"/>
        <end position="966"/>
    </location>
</feature>
<feature type="domain" description="FATC" evidence="11">
    <location>
        <begin position="1827"/>
        <end position="1859"/>
    </location>
</feature>
<reference evidence="12 13" key="1">
    <citation type="submission" date="2023-05" db="EMBL/GenBank/DDBJ databases">
        <title>A 100% complete, gapless, phased diploid assembly of the Scenedesmus obliquus UTEX 3031 genome.</title>
        <authorList>
            <person name="Biondi T.C."/>
            <person name="Hanschen E.R."/>
            <person name="Kwon T."/>
            <person name="Eng W."/>
            <person name="Kruse C.P.S."/>
            <person name="Koehler S.I."/>
            <person name="Kunde Y."/>
            <person name="Gleasner C.D."/>
            <person name="You Mak K.T."/>
            <person name="Polle J."/>
            <person name="Hovde B.T."/>
            <person name="Starkenburg S.R."/>
        </authorList>
    </citation>
    <scope>NUCLEOTIDE SEQUENCE [LARGE SCALE GENOMIC DNA]</scope>
    <source>
        <strain evidence="12 13">DOE0152z</strain>
    </source>
</reference>
<dbReference type="InterPro" id="IPR044107">
    <property type="entry name" value="PIKKc_ATM"/>
</dbReference>
<dbReference type="CDD" id="cd05171">
    <property type="entry name" value="PIKKc_ATM"/>
    <property type="match status" value="1"/>
</dbReference>
<dbReference type="SMART" id="SM00146">
    <property type="entry name" value="PI3Kc"/>
    <property type="match status" value="1"/>
</dbReference>
<sequence length="1859" mass="197557">MEVVDSIKRQLNSSKVKDRKEGLKQLDVQLDSPQFLHQLDANTAKLWPQDRLTFGTWPGLVDMFLGFLQREVLEAGRQLEATGNKVLRRIFSEADKPDRCGPGSCNLLRRAGVAFDKLHKVLEACDPPGEGFGTPAGREFVGILQKVLLPNPQYCQRSTVATFQGLIEEVMCRFESLQQRITAADEEAARRSAAATAAGRLAGQGAAAGAFGRGKEALAAEAEMHSMAGLLAGLLGGVPGQLVPQFVADTACFLVEQLKWLGQQRRYGRIDVQLLASLNGLLLSYGQELRPTIATLHRPLQQYVKQAWGERNVRFKEALLCYCRLAVTLGGLQPRAQGELLALVNKDISADGLVWDLQGSKLQQQLAALAANLHYHQAKRQHEDAANSAGNTAAAAAAAAGADGGGSGYDGDGDGELELLPRKRSRVLLPGEQLLQLAELQPERWCPLADGAAEALTQAIASLLPDNEDADMQDQQHPWGDATATAAAGQPAAGLQQQLLQLLQHAGEQIRDYLADLPCAAGSSWLQQLQHLGASLARLQRMLNASTAAAAPQPQQAAADAAEGENGTTAQQQQQQQGASVSSRDVALAVAAGMLQPVVLALEVRVRAAAAAAVAAPDDPRFKRCRTFNSTGDFDLDDDFPAPAPRAFSHTPTTTAAAAAAASQQTGFGGFGAAAGGAGGFGFSSQAPHAMGPPVSKSTATAAAAAGSAAAAGPSYANLVTGGLAGFSGRVSKPWGSKTLAPALAAYDPSYDAAAPLAINVSGPQAQGFALGGLSEGLAGVAGVEGAGLRVLAALSPACGPDAAQGLLQLWRTVSGAAGGAPSEQLLEALVETMCIAVCSGGWAQLGQLLGLMRGSHTLLAAQKPPLSTLHLLLRLLQAVAAAAGPAGVRLGCMRDAFVEAAVSQGSLGVLDSQQQQQMEVDGGGGVSMLAEMMEIFKDVYGRLSKLRKAAEQSSAHNPLPGSTQPAKSDATAAKAAAIAAQMKLSSKLITHSGKRALLNWLFSMALPSAVTATTPQQQQQKQRQQINSWFDQAAARQSSCLFYPQPLVTETFKIFAMGVCATKFKQEQTRSMTAMQQALLSSRALQQVLLNMHRNIAAAGHPMHKLQRLGQLEALMHLLDRTEAASPALARYLAAAVQPQQLQHLAQGNTGVLMALQHLGCQVYFQLASYADQRFKEIEAQMASPEWQKQKQVLEYKEGVWRAILQRAQELRRLPPAKQGSQTVQAEIKQLNRNAGMQRQVIADKEIVQQVEANRAACLRTALSSYRLCIATGNTHDLQVVYRLCGLWFKLSSDASVNGALGDVFSSVPSAKFVPLVYQMASRLDSSEGSFQAVLKTALSRLMREHPYHTLYSLIALRNGDVDGGAQVQTDQGKAAAAAALLEELRGKGPPGFTQAIDDMVTQVQVFIELEKAVKVPRNAQGRVLQKQTALPGCVRRRLLAVQHAPPICINLPLDPSCQYEDIPHVTEVDSVVDLPGGINVPMVVRTTDSAGNSAKQLVKSGNDDLRQDAVMQQFFGLINDLLSSSPASQQRQLSLRTYRVVPCSPKVGVVQWVDGTQPVGDYLSEGAMKEGGACARYRKPGNMTWFECHQRMNSSKPEQLKDNLLYCMAHFPPVFHNFFLERFPQPSAWFTARTAYTRSTAVNSMAGAVIGLGDRHLNNVLVDLATAEVLHIDLGIAFEQGMFLSTPERVPFRLTANVVDGMGAAGLEGTFRRCCETTLQALRSHKEALLTVVEVVLHDPMYKWQMTPVKAQRRQQDPIAADGGGAAAATPAGPAAGAAAASSGAASSAGGPAGSGAAAIGNADAERAVLRVKQKLEGQDVEGGVAMSVAAQVGKWLQDAQDPDRLCRMFVGWAAWQ</sequence>
<dbReference type="Pfam" id="PF02260">
    <property type="entry name" value="FATC"/>
    <property type="match status" value="1"/>
</dbReference>
<keyword evidence="13" id="KW-1185">Reference proteome</keyword>
<keyword evidence="3" id="KW-0808">Transferase</keyword>
<keyword evidence="6" id="KW-0418">Kinase</keyword>
<feature type="compositionally biased region" description="Low complexity" evidence="9">
    <location>
        <begin position="1769"/>
        <end position="1800"/>
    </location>
</feature>
<dbReference type="Pfam" id="PF00454">
    <property type="entry name" value="PI3_PI4_kinase"/>
    <property type="match status" value="1"/>
</dbReference>
<comment type="subcellular location">
    <subcellularLocation>
        <location evidence="1">Nucleus</location>
    </subcellularLocation>
</comment>
<keyword evidence="8" id="KW-0539">Nucleus</keyword>
<dbReference type="InterPro" id="IPR038980">
    <property type="entry name" value="ATM_plant"/>
</dbReference>
<dbReference type="Gene3D" id="3.30.1010.10">
    <property type="entry name" value="Phosphatidylinositol 3-kinase Catalytic Subunit, Chain A, domain 4"/>
    <property type="match status" value="1"/>
</dbReference>
<evidence type="ECO:0000256" key="8">
    <source>
        <dbReference type="ARBA" id="ARBA00023242"/>
    </source>
</evidence>
<feature type="region of interest" description="Disordered" evidence="9">
    <location>
        <begin position="952"/>
        <end position="971"/>
    </location>
</feature>
<proteinExistence type="predicted"/>
<name>A0ABY8UH40_TETOB</name>
<keyword evidence="5" id="KW-0227">DNA damage</keyword>
<evidence type="ECO:0000313" key="12">
    <source>
        <dbReference type="EMBL" id="WIA20842.1"/>
    </source>
</evidence>
<accession>A0ABY8UH40</accession>
<evidence type="ECO:0000256" key="5">
    <source>
        <dbReference type="ARBA" id="ARBA00022763"/>
    </source>
</evidence>
<evidence type="ECO:0000259" key="10">
    <source>
        <dbReference type="SMART" id="SM00146"/>
    </source>
</evidence>
<dbReference type="InterPro" id="IPR011009">
    <property type="entry name" value="Kinase-like_dom_sf"/>
</dbReference>
<dbReference type="PANTHER" id="PTHR37079:SF4">
    <property type="entry name" value="SERINE_THREONINE-PROTEIN KINASE ATM"/>
    <property type="match status" value="1"/>
</dbReference>
<dbReference type="PANTHER" id="PTHR37079">
    <property type="entry name" value="SERINE/THREONINE-PROTEIN KINASE ATM"/>
    <property type="match status" value="1"/>
</dbReference>
<evidence type="ECO:0000256" key="4">
    <source>
        <dbReference type="ARBA" id="ARBA00022741"/>
    </source>
</evidence>
<dbReference type="PROSITE" id="PS00915">
    <property type="entry name" value="PI3_4_KINASE_1"/>
    <property type="match status" value="1"/>
</dbReference>
<evidence type="ECO:0000256" key="3">
    <source>
        <dbReference type="ARBA" id="ARBA00022679"/>
    </source>
</evidence>
<keyword evidence="4" id="KW-0547">Nucleotide-binding</keyword>
<dbReference type="SMART" id="SM01343">
    <property type="entry name" value="FATC"/>
    <property type="match status" value="1"/>
</dbReference>
<evidence type="ECO:0000256" key="7">
    <source>
        <dbReference type="ARBA" id="ARBA00022840"/>
    </source>
</evidence>
<evidence type="ECO:0000256" key="2">
    <source>
        <dbReference type="ARBA" id="ARBA00012513"/>
    </source>
</evidence>
<dbReference type="InterPro" id="IPR018936">
    <property type="entry name" value="PI3/4_kinase_CS"/>
</dbReference>
<dbReference type="InterPro" id="IPR000403">
    <property type="entry name" value="PI3/4_kinase_cat_dom"/>
</dbReference>
<organism evidence="12 13">
    <name type="scientific">Tetradesmus obliquus</name>
    <name type="common">Green alga</name>
    <name type="synonym">Acutodesmus obliquus</name>
    <dbReference type="NCBI Taxonomy" id="3088"/>
    <lineage>
        <taxon>Eukaryota</taxon>
        <taxon>Viridiplantae</taxon>
        <taxon>Chlorophyta</taxon>
        <taxon>core chlorophytes</taxon>
        <taxon>Chlorophyceae</taxon>
        <taxon>CS clade</taxon>
        <taxon>Sphaeropleales</taxon>
        <taxon>Scenedesmaceae</taxon>
        <taxon>Tetradesmus</taxon>
    </lineage>
</organism>
<feature type="compositionally biased region" description="Low complexity" evidence="9">
    <location>
        <begin position="548"/>
        <end position="561"/>
    </location>
</feature>
<evidence type="ECO:0000313" key="13">
    <source>
        <dbReference type="Proteomes" id="UP001244341"/>
    </source>
</evidence>
<protein>
    <recommendedName>
        <fullName evidence="2">non-specific serine/threonine protein kinase</fullName>
        <ecNumber evidence="2">2.7.11.1</ecNumber>
    </recommendedName>
</protein>
<evidence type="ECO:0000256" key="9">
    <source>
        <dbReference type="SAM" id="MobiDB-lite"/>
    </source>
</evidence>
<dbReference type="Gene3D" id="1.10.1070.11">
    <property type="entry name" value="Phosphatidylinositol 3-/4-kinase, catalytic domain"/>
    <property type="match status" value="1"/>
</dbReference>
<evidence type="ECO:0000259" key="11">
    <source>
        <dbReference type="SMART" id="SM01343"/>
    </source>
</evidence>
<dbReference type="SUPFAM" id="SSF56112">
    <property type="entry name" value="Protein kinase-like (PK-like)"/>
    <property type="match status" value="1"/>
</dbReference>
<dbReference type="EC" id="2.7.11.1" evidence="2"/>
<gene>
    <name evidence="12" type="ORF">OEZ85_005192</name>
</gene>
<feature type="region of interest" description="Disordered" evidence="9">
    <location>
        <begin position="1755"/>
        <end position="1800"/>
    </location>
</feature>
<evidence type="ECO:0000256" key="6">
    <source>
        <dbReference type="ARBA" id="ARBA00022777"/>
    </source>
</evidence>
<evidence type="ECO:0000256" key="1">
    <source>
        <dbReference type="ARBA" id="ARBA00004123"/>
    </source>
</evidence>
<dbReference type="EMBL" id="CP126219">
    <property type="protein sequence ID" value="WIA20842.1"/>
    <property type="molecule type" value="Genomic_DNA"/>
</dbReference>